<dbReference type="InterPro" id="IPR013083">
    <property type="entry name" value="Znf_RING/FYVE/PHD"/>
</dbReference>
<sequence length="130" mass="15159">CKTCIVRYLETSKYCPICDVQVHKTRPLLNIRLDYLGKNFKSDKTLQDIVYKLVPGLFKNEMKRRRDFYAAHPSADAANGSNEDRGEVADEDKRIITDDEIISLSIEFFDQNRQRKGNKEKEKSKEEVNN</sequence>
<dbReference type="PANTHER" id="PTHR10825">
    <property type="entry name" value="RING FINGER DOMAIN-CONTAINING, POLYCOMB GROUP COMPONENT"/>
    <property type="match status" value="1"/>
</dbReference>
<keyword evidence="3" id="KW-1185">Reference proteome</keyword>
<dbReference type="EMBL" id="WBNA01000166">
    <property type="protein sequence ID" value="NXD12762.1"/>
    <property type="molecule type" value="Genomic_DNA"/>
</dbReference>
<dbReference type="Proteomes" id="UP000661971">
    <property type="component" value="Unassembled WGS sequence"/>
</dbReference>
<dbReference type="Gene3D" id="3.30.40.10">
    <property type="entry name" value="Zinc/RING finger domain, C3HC4 (zinc finger)"/>
    <property type="match status" value="1"/>
</dbReference>
<protein>
    <submittedName>
        <fullName evidence="2">BMI1 protein</fullName>
    </submittedName>
</protein>
<dbReference type="GO" id="GO:0035102">
    <property type="term" value="C:PRC1 complex"/>
    <property type="evidence" value="ECO:0007669"/>
    <property type="project" value="TreeGrafter"/>
</dbReference>
<proteinExistence type="predicted"/>
<dbReference type="GO" id="GO:0000122">
    <property type="term" value="P:negative regulation of transcription by RNA polymerase II"/>
    <property type="evidence" value="ECO:0007669"/>
    <property type="project" value="TreeGrafter"/>
</dbReference>
<evidence type="ECO:0000256" key="1">
    <source>
        <dbReference type="SAM" id="MobiDB-lite"/>
    </source>
</evidence>
<evidence type="ECO:0000313" key="3">
    <source>
        <dbReference type="Proteomes" id="UP000661971"/>
    </source>
</evidence>
<feature type="non-terminal residue" evidence="2">
    <location>
        <position position="130"/>
    </location>
</feature>
<dbReference type="AlphaFoldDB" id="A0A851T9U7"/>
<dbReference type="PANTHER" id="PTHR10825:SF21">
    <property type="entry name" value="POLYCOMB COMPLEX PROTEIN BMI-1"/>
    <property type="match status" value="1"/>
</dbReference>
<feature type="region of interest" description="Disordered" evidence="1">
    <location>
        <begin position="71"/>
        <end position="92"/>
    </location>
</feature>
<evidence type="ECO:0000313" key="2">
    <source>
        <dbReference type="EMBL" id="NXD12762.1"/>
    </source>
</evidence>
<feature type="compositionally biased region" description="Basic and acidic residues" evidence="1">
    <location>
        <begin position="82"/>
        <end position="92"/>
    </location>
</feature>
<organism evidence="2 3">
    <name type="scientific">Nothocercus nigrocapillus</name>
    <dbReference type="NCBI Taxonomy" id="1977171"/>
    <lineage>
        <taxon>Eukaryota</taxon>
        <taxon>Metazoa</taxon>
        <taxon>Chordata</taxon>
        <taxon>Craniata</taxon>
        <taxon>Vertebrata</taxon>
        <taxon>Euteleostomi</taxon>
        <taxon>Archelosauria</taxon>
        <taxon>Archosauria</taxon>
        <taxon>Dinosauria</taxon>
        <taxon>Saurischia</taxon>
        <taxon>Theropoda</taxon>
        <taxon>Coelurosauria</taxon>
        <taxon>Aves</taxon>
        <taxon>Palaeognathae</taxon>
        <taxon>Tinamiformes</taxon>
        <taxon>Tinamidae</taxon>
        <taxon>Nothocercus</taxon>
    </lineage>
</organism>
<gene>
    <name evidence="2" type="primary">Bmi1</name>
    <name evidence="2" type="ORF">NOTNIG_R03872</name>
</gene>
<accession>A0A851T9U7</accession>
<dbReference type="GO" id="GO:1990841">
    <property type="term" value="F:promoter-specific chromatin binding"/>
    <property type="evidence" value="ECO:0007669"/>
    <property type="project" value="TreeGrafter"/>
</dbReference>
<dbReference type="SUPFAM" id="SSF57850">
    <property type="entry name" value="RING/U-box"/>
    <property type="match status" value="1"/>
</dbReference>
<feature type="non-terminal residue" evidence="2">
    <location>
        <position position="1"/>
    </location>
</feature>
<reference evidence="3" key="1">
    <citation type="submission" date="2023-07" db="EMBL/GenBank/DDBJ databases">
        <title>Bird 10,000 Genomes (B10K) Project - Family phase.</title>
        <authorList>
            <person name="Zhang G."/>
        </authorList>
    </citation>
    <scope>NUCLEOTIDE SEQUENCE [LARGE SCALE GENOMIC DNA]</scope>
</reference>
<comment type="caution">
    <text evidence="2">The sequence shown here is derived from an EMBL/GenBank/DDBJ whole genome shotgun (WGS) entry which is preliminary data.</text>
</comment>
<name>A0A851T9U7_9AVES</name>